<protein>
    <submittedName>
        <fullName evidence="2">1,3-beta-glucan synthase regulator</fullName>
    </submittedName>
    <submittedName>
        <fullName evidence="3">SMI1/KNR4 family protein</fullName>
    </submittedName>
</protein>
<dbReference type="EMBL" id="CP072369">
    <property type="protein sequence ID" value="QUB86113.1"/>
    <property type="molecule type" value="Genomic_DNA"/>
</dbReference>
<evidence type="ECO:0000313" key="5">
    <source>
        <dbReference type="Proteomes" id="UP000682005"/>
    </source>
</evidence>
<organism evidence="2 4">
    <name type="scientific">Prevotella fusca JCM 17724</name>
    <dbReference type="NCBI Taxonomy" id="1236517"/>
    <lineage>
        <taxon>Bacteria</taxon>
        <taxon>Pseudomonadati</taxon>
        <taxon>Bacteroidota</taxon>
        <taxon>Bacteroidia</taxon>
        <taxon>Bacteroidales</taxon>
        <taxon>Prevotellaceae</taxon>
        <taxon>Prevotella</taxon>
    </lineage>
</organism>
<name>A0A0K1NN23_9BACT</name>
<evidence type="ECO:0000313" key="2">
    <source>
        <dbReference type="EMBL" id="AKU70479.1"/>
    </source>
</evidence>
<dbReference type="STRING" id="1236517.ADJ77_12050"/>
<dbReference type="EMBL" id="CP012075">
    <property type="protein sequence ID" value="AKU70479.1"/>
    <property type="molecule type" value="Genomic_DNA"/>
</dbReference>
<feature type="domain" description="Knr4/Smi1-like" evidence="1">
    <location>
        <begin position="18"/>
        <end position="121"/>
    </location>
</feature>
<proteinExistence type="predicted"/>
<accession>A0A0K1NN23</accession>
<evidence type="ECO:0000313" key="4">
    <source>
        <dbReference type="Proteomes" id="UP000060345"/>
    </source>
</evidence>
<dbReference type="RefSeq" id="WP_025078599.1">
    <property type="nucleotide sequence ID" value="NZ_BAKO01000019.1"/>
</dbReference>
<dbReference type="Pfam" id="PF09346">
    <property type="entry name" value="SMI1_KNR4"/>
    <property type="match status" value="1"/>
</dbReference>
<dbReference type="SUPFAM" id="SSF160631">
    <property type="entry name" value="SMI1/KNR4-like"/>
    <property type="match status" value="1"/>
</dbReference>
<dbReference type="Gene3D" id="3.40.1580.10">
    <property type="entry name" value="SMI1/KNR4-like"/>
    <property type="match status" value="1"/>
</dbReference>
<reference evidence="3 5" key="2">
    <citation type="submission" date="2021-03" db="EMBL/GenBank/DDBJ databases">
        <title>Human Oral Microbial Genomes.</title>
        <authorList>
            <person name="Johnston C.D."/>
            <person name="Chen T."/>
            <person name="Dewhirst F.E."/>
        </authorList>
    </citation>
    <scope>NUCLEOTIDE SEQUENCE [LARGE SCALE GENOMIC DNA]</scope>
    <source>
        <strain evidence="3 5">W1435</strain>
    </source>
</reference>
<sequence length="198" mass="23032">MNRFRNLEPLPSDDVMTERLEELKKAIGTDLLPSLRDFIQANNVCMSRLNHYKKKGIEFSIDYFLGFSSKKNYDIIHIIGVYEGRMPDELFPIAIVDGGDLLCMHKGTGNIYYWFHEEDDWGLEDNQKYPAQVGTDLNSFMESLTTSPQPTQEELRQVMKQGSVTITPLYVEYRNNERKAQGLPPLTFEEWDKLLNNR</sequence>
<dbReference type="InterPro" id="IPR018958">
    <property type="entry name" value="Knr4/Smi1-like_dom"/>
</dbReference>
<evidence type="ECO:0000259" key="1">
    <source>
        <dbReference type="Pfam" id="PF09346"/>
    </source>
</evidence>
<dbReference type="InterPro" id="IPR037883">
    <property type="entry name" value="Knr4/Smi1-like_sf"/>
</dbReference>
<dbReference type="Proteomes" id="UP000060345">
    <property type="component" value="Chromosome 2"/>
</dbReference>
<evidence type="ECO:0000313" key="3">
    <source>
        <dbReference type="EMBL" id="QUB86113.1"/>
    </source>
</evidence>
<dbReference type="Proteomes" id="UP000682005">
    <property type="component" value="Chromosome 2"/>
</dbReference>
<keyword evidence="5" id="KW-1185">Reference proteome</keyword>
<dbReference type="OrthoDB" id="1074170at2"/>
<dbReference type="KEGG" id="pfus:ADJ77_12050"/>
<gene>
    <name evidence="2" type="ORF">ADJ77_12050</name>
    <name evidence="3" type="ORF">J5A51_02280</name>
</gene>
<reference evidence="2 4" key="1">
    <citation type="submission" date="2015-07" db="EMBL/GenBank/DDBJ databases">
        <authorList>
            <person name="Noorani M."/>
        </authorList>
    </citation>
    <scope>NUCLEOTIDE SEQUENCE [LARGE SCALE GENOMIC DNA]</scope>
    <source>
        <strain evidence="2 4">W1435</strain>
    </source>
</reference>
<dbReference type="AlphaFoldDB" id="A0A0K1NN23"/>